<dbReference type="Pfam" id="PF13365">
    <property type="entry name" value="Trypsin_2"/>
    <property type="match status" value="1"/>
</dbReference>
<protein>
    <submittedName>
        <fullName evidence="1">Trypsin-like peptidase domain-containing protein</fullName>
    </submittedName>
</protein>
<evidence type="ECO:0000313" key="2">
    <source>
        <dbReference type="Proteomes" id="UP000292424"/>
    </source>
</evidence>
<dbReference type="SUPFAM" id="SSF50494">
    <property type="entry name" value="Trypsin-like serine proteases"/>
    <property type="match status" value="1"/>
</dbReference>
<dbReference type="Proteomes" id="UP000292424">
    <property type="component" value="Chromosome"/>
</dbReference>
<accession>A0A5P2GBS6</accession>
<dbReference type="KEGG" id="arac:E0W69_010250"/>
<evidence type="ECO:0000313" key="1">
    <source>
        <dbReference type="EMBL" id="QES89021.1"/>
    </source>
</evidence>
<gene>
    <name evidence="1" type="ORF">E0W69_010250</name>
</gene>
<name>A0A5P2GBS6_9BACT</name>
<dbReference type="EMBL" id="CP044016">
    <property type="protein sequence ID" value="QES89021.1"/>
    <property type="molecule type" value="Genomic_DNA"/>
</dbReference>
<proteinExistence type="predicted"/>
<dbReference type="RefSeq" id="WP_131329967.1">
    <property type="nucleotide sequence ID" value="NZ_CP044016.1"/>
</dbReference>
<dbReference type="OrthoDB" id="636533at2"/>
<reference evidence="1 2" key="1">
    <citation type="submission" date="2019-09" db="EMBL/GenBank/DDBJ databases">
        <title>Complete genome sequence of Arachidicoccus sp. B3-10 isolated from apple orchard soil.</title>
        <authorList>
            <person name="Kim H.S."/>
            <person name="Han K.-I."/>
            <person name="Suh M.K."/>
            <person name="Lee K.C."/>
            <person name="Eom M.K."/>
            <person name="Kim J.-S."/>
            <person name="Kang S.W."/>
            <person name="Sin Y."/>
            <person name="Lee J.-S."/>
        </authorList>
    </citation>
    <scope>NUCLEOTIDE SEQUENCE [LARGE SCALE GENOMIC DNA]</scope>
    <source>
        <strain evidence="1 2">B3-10</strain>
    </source>
</reference>
<dbReference type="AlphaFoldDB" id="A0A5P2GBS6"/>
<organism evidence="1 2">
    <name type="scientific">Rhizosphaericola mali</name>
    <dbReference type="NCBI Taxonomy" id="2545455"/>
    <lineage>
        <taxon>Bacteria</taxon>
        <taxon>Pseudomonadati</taxon>
        <taxon>Bacteroidota</taxon>
        <taxon>Chitinophagia</taxon>
        <taxon>Chitinophagales</taxon>
        <taxon>Chitinophagaceae</taxon>
        <taxon>Rhizosphaericola</taxon>
    </lineage>
</organism>
<sequence>MKFAFLIFLSSIVCQIGRSQFYSDLDKDFKTDSFYIKDLDMKLSNAIHHDANAPLYLQDLQEKFSKLKMVQSLKLDLVSAKNVKDASKNLFEERKNAVWIVSKLFNSKYDTAKIVVPIATAYSIDKSGICVSNFHVFSEVFFPMRSRITQKIQQDSSLFFLQNIDGDIYFIDSILAYDPINDITVFHIRSKSADLPFIPIAKEYTIGEKVYLISHPDNNFYYLSNGIINRKYRDYVNYRIDGPYPKYIMDVSADYAIGSSGGPIMNEKGELVGMVSSTHVISTNPGTQYQQQMVLKRSVPLEVIRKLLF</sequence>
<dbReference type="Gene3D" id="2.40.10.120">
    <property type="match status" value="1"/>
</dbReference>
<dbReference type="InterPro" id="IPR009003">
    <property type="entry name" value="Peptidase_S1_PA"/>
</dbReference>
<keyword evidence="2" id="KW-1185">Reference proteome</keyword>